<name>A0A8S3PNG0_MYTED</name>
<comment type="caution">
    <text evidence="3">The sequence shown here is derived from an EMBL/GenBank/DDBJ whole genome shotgun (WGS) entry which is preliminary data.</text>
</comment>
<sequence length="668" mass="78314">MNSIHCYCRLDDQQNKPERVTPTMDDSMEKEETNMCDPPVILVGSHKDKVINAKGETIGIECKKKIESYVKGVSDDACGHIRSEYFISNTKDDDSVFQKIKQDILTLARGMKSWNKAYPLKFTQLEKSLQEKMIELQIPIITFKELMKISLETPMPMNDEELMLFLKFHHEIRAIVYFEDLPDFIILDTQWLSDAFKCIVTAEKFQFDVSRHKMKEKLEDLNVRGILHTEVLDDIFKDERNVLYKHEQHKDDILNIMEKFDIIIPATRDNANEKPCYYVPCMVKSKPENDIYEMFNVTKDTCKKSTWLCFKFRFLPPHLINHLIASLSRNYKIAVVDTPRQEKREIALFRGIAVFELEETIKLRKLLLRTCPNLIQIQVLEFRKEIKTGMYKHIASFVTEEIDKIISRRFKMSNVKFEKKWKCDLKNPDSVTGLIDFSAEQDKIYYCEECTTTHEFNNEWSDLELSQSSEQIPSLNLYPEISDEKQRTGASTKFTKEINFTKMGMIALNILADALYDLLKPDKPNLRPRSDCDITHLYSEHRKLNKHIPSNLWGGSWQTIRNTDIAIGDDIERIRLTRNELQHSRIFKLEDKRFIELCNILSDLLKRFDHHNTPTRLYTDVMNDILAKTISAEEVKSIEKDILGKYTLKSLISEPLSCFCNVQYPLLF</sequence>
<protein>
    <recommendedName>
        <fullName evidence="2">COR domain-containing protein</fullName>
    </recommendedName>
</protein>
<keyword evidence="1" id="KW-0677">Repeat</keyword>
<dbReference type="Gene3D" id="1.10.10.10">
    <property type="entry name" value="Winged helix-like DNA-binding domain superfamily/Winged helix DNA-binding domain"/>
    <property type="match status" value="1"/>
</dbReference>
<organism evidence="3 4">
    <name type="scientific">Mytilus edulis</name>
    <name type="common">Blue mussel</name>
    <dbReference type="NCBI Taxonomy" id="6550"/>
    <lineage>
        <taxon>Eukaryota</taxon>
        <taxon>Metazoa</taxon>
        <taxon>Spiralia</taxon>
        <taxon>Lophotrochozoa</taxon>
        <taxon>Mollusca</taxon>
        <taxon>Bivalvia</taxon>
        <taxon>Autobranchia</taxon>
        <taxon>Pteriomorphia</taxon>
        <taxon>Mytilida</taxon>
        <taxon>Mytiloidea</taxon>
        <taxon>Mytilidae</taxon>
        <taxon>Mytilinae</taxon>
        <taxon>Mytilus</taxon>
    </lineage>
</organism>
<dbReference type="OrthoDB" id="5962960at2759"/>
<dbReference type="Pfam" id="PF16095">
    <property type="entry name" value="COR-A"/>
    <property type="match status" value="1"/>
</dbReference>
<dbReference type="EMBL" id="CAJPWZ010000059">
    <property type="protein sequence ID" value="CAG2185047.1"/>
    <property type="molecule type" value="Genomic_DNA"/>
</dbReference>
<dbReference type="AlphaFoldDB" id="A0A8S3PNG0"/>
<proteinExistence type="predicted"/>
<evidence type="ECO:0000256" key="1">
    <source>
        <dbReference type="ARBA" id="ARBA00022737"/>
    </source>
</evidence>
<dbReference type="InterPro" id="IPR036388">
    <property type="entry name" value="WH-like_DNA-bd_sf"/>
</dbReference>
<evidence type="ECO:0000259" key="2">
    <source>
        <dbReference type="Pfam" id="PF16095"/>
    </source>
</evidence>
<dbReference type="Proteomes" id="UP000683360">
    <property type="component" value="Unassembled WGS sequence"/>
</dbReference>
<evidence type="ECO:0000313" key="3">
    <source>
        <dbReference type="EMBL" id="CAG2185047.1"/>
    </source>
</evidence>
<dbReference type="InterPro" id="IPR032171">
    <property type="entry name" value="COR-A"/>
</dbReference>
<evidence type="ECO:0000313" key="4">
    <source>
        <dbReference type="Proteomes" id="UP000683360"/>
    </source>
</evidence>
<reference evidence="3" key="1">
    <citation type="submission" date="2021-03" db="EMBL/GenBank/DDBJ databases">
        <authorList>
            <person name="Bekaert M."/>
        </authorList>
    </citation>
    <scope>NUCLEOTIDE SEQUENCE</scope>
</reference>
<keyword evidence="4" id="KW-1185">Reference proteome</keyword>
<accession>A0A8S3PNG0</accession>
<gene>
    <name evidence="3" type="ORF">MEDL_670</name>
</gene>
<feature type="domain" description="COR" evidence="2">
    <location>
        <begin position="119"/>
        <end position="281"/>
    </location>
</feature>